<feature type="domain" description="Polyketide synthase-like methyltransferase" evidence="4">
    <location>
        <begin position="41"/>
        <end position="273"/>
    </location>
</feature>
<sequence length="283" mass="31566">MTSSVQGVQPVNNTEPAQHYDRIHEAWELLMGAEFHYGFFADASTPLAAATAALTEEMIRRAGFQAGERVLDVGCGTGRQACDLAERFEVELVGITTSETGVAAGRELAARRHRFDVDFEQRDGTDNGFPDASFDVVWVLESSHLMRDRRALLSECARVLRPGGRLVLCDIIRRREIPFLEVRERRREFGVLRAAFGDAHMEPLTDYAASLTDLGMTVTDATDISAETLGTFAAWRENARIHRDEVIALIGVDSLEEFVEATEILERFWNDRTLGYGIIAATR</sequence>
<dbReference type="GO" id="GO:0032259">
    <property type="term" value="P:methylation"/>
    <property type="evidence" value="ECO:0007669"/>
    <property type="project" value="UniProtKB-KW"/>
</dbReference>
<evidence type="ECO:0000256" key="3">
    <source>
        <dbReference type="ARBA" id="ARBA00022691"/>
    </source>
</evidence>
<dbReference type="GO" id="GO:0008168">
    <property type="term" value="F:methyltransferase activity"/>
    <property type="evidence" value="ECO:0007669"/>
    <property type="project" value="UniProtKB-KW"/>
</dbReference>
<dbReference type="Gene3D" id="3.40.50.150">
    <property type="entry name" value="Vaccinia Virus protein VP39"/>
    <property type="match status" value="1"/>
</dbReference>
<proteinExistence type="predicted"/>
<gene>
    <name evidence="5" type="ORF">GCM10009668_42230</name>
</gene>
<dbReference type="RefSeq" id="WP_343996922.1">
    <property type="nucleotide sequence ID" value="NZ_BAAALG010000019.1"/>
</dbReference>
<dbReference type="SMART" id="SM00828">
    <property type="entry name" value="PKS_MT"/>
    <property type="match status" value="1"/>
</dbReference>
<dbReference type="PANTHER" id="PTHR44068">
    <property type="entry name" value="ZGC:194242"/>
    <property type="match status" value="1"/>
</dbReference>
<comment type="caution">
    <text evidence="5">The sequence shown here is derived from an EMBL/GenBank/DDBJ whole genome shotgun (WGS) entry which is preliminary data.</text>
</comment>
<evidence type="ECO:0000313" key="6">
    <source>
        <dbReference type="Proteomes" id="UP001501581"/>
    </source>
</evidence>
<protein>
    <submittedName>
        <fullName evidence="5">27-O-demethylrifamycin SV methyltransferase</fullName>
    </submittedName>
</protein>
<evidence type="ECO:0000256" key="1">
    <source>
        <dbReference type="ARBA" id="ARBA00022603"/>
    </source>
</evidence>
<dbReference type="InterPro" id="IPR020803">
    <property type="entry name" value="MeTfrase_dom"/>
</dbReference>
<dbReference type="SUPFAM" id="SSF53335">
    <property type="entry name" value="S-adenosyl-L-methionine-dependent methyltransferases"/>
    <property type="match status" value="1"/>
</dbReference>
<dbReference type="InterPro" id="IPR029063">
    <property type="entry name" value="SAM-dependent_MTases_sf"/>
</dbReference>
<dbReference type="InterPro" id="IPR013216">
    <property type="entry name" value="Methyltransf_11"/>
</dbReference>
<evidence type="ECO:0000259" key="4">
    <source>
        <dbReference type="SMART" id="SM00828"/>
    </source>
</evidence>
<keyword evidence="1 5" id="KW-0489">Methyltransferase</keyword>
<dbReference type="CDD" id="cd02440">
    <property type="entry name" value="AdoMet_MTases"/>
    <property type="match status" value="1"/>
</dbReference>
<dbReference type="InterPro" id="IPR050447">
    <property type="entry name" value="Erg6_SMT_methyltransf"/>
</dbReference>
<evidence type="ECO:0000256" key="2">
    <source>
        <dbReference type="ARBA" id="ARBA00022679"/>
    </source>
</evidence>
<dbReference type="PANTHER" id="PTHR44068:SF11">
    <property type="entry name" value="GERANYL DIPHOSPHATE 2-C-METHYLTRANSFERASE"/>
    <property type="match status" value="1"/>
</dbReference>
<reference evidence="5 6" key="1">
    <citation type="journal article" date="2019" name="Int. J. Syst. Evol. Microbiol.">
        <title>The Global Catalogue of Microorganisms (GCM) 10K type strain sequencing project: providing services to taxonomists for standard genome sequencing and annotation.</title>
        <authorList>
            <consortium name="The Broad Institute Genomics Platform"/>
            <consortium name="The Broad Institute Genome Sequencing Center for Infectious Disease"/>
            <person name="Wu L."/>
            <person name="Ma J."/>
        </authorList>
    </citation>
    <scope>NUCLEOTIDE SEQUENCE [LARGE SCALE GENOMIC DNA]</scope>
    <source>
        <strain evidence="5 6">JCM 13008</strain>
    </source>
</reference>
<dbReference type="Pfam" id="PF08241">
    <property type="entry name" value="Methyltransf_11"/>
    <property type="match status" value="1"/>
</dbReference>
<name>A0ABN1U4P7_9ACTN</name>
<keyword evidence="6" id="KW-1185">Reference proteome</keyword>
<organism evidence="5 6">
    <name type="scientific">Nocardioides dubius</name>
    <dbReference type="NCBI Taxonomy" id="317019"/>
    <lineage>
        <taxon>Bacteria</taxon>
        <taxon>Bacillati</taxon>
        <taxon>Actinomycetota</taxon>
        <taxon>Actinomycetes</taxon>
        <taxon>Propionibacteriales</taxon>
        <taxon>Nocardioidaceae</taxon>
        <taxon>Nocardioides</taxon>
    </lineage>
</organism>
<accession>A0ABN1U4P7</accession>
<dbReference type="Proteomes" id="UP001501581">
    <property type="component" value="Unassembled WGS sequence"/>
</dbReference>
<keyword evidence="2" id="KW-0808">Transferase</keyword>
<keyword evidence="3" id="KW-0949">S-adenosyl-L-methionine</keyword>
<evidence type="ECO:0000313" key="5">
    <source>
        <dbReference type="EMBL" id="GAA1115079.1"/>
    </source>
</evidence>
<dbReference type="EMBL" id="BAAALG010000019">
    <property type="protein sequence ID" value="GAA1115079.1"/>
    <property type="molecule type" value="Genomic_DNA"/>
</dbReference>